<feature type="domain" description="Amine oxidase" evidence="1">
    <location>
        <begin position="30"/>
        <end position="411"/>
    </location>
</feature>
<comment type="caution">
    <text evidence="2">The sequence shown here is derived from an EMBL/GenBank/DDBJ whole genome shotgun (WGS) entry which is preliminary data.</text>
</comment>
<dbReference type="InterPro" id="IPR002937">
    <property type="entry name" value="Amino_oxidase"/>
</dbReference>
<dbReference type="EMBL" id="PGXC01000001">
    <property type="protein sequence ID" value="PKK91927.1"/>
    <property type="molecule type" value="Genomic_DNA"/>
</dbReference>
<dbReference type="PANTHER" id="PTHR43734:SF3">
    <property type="entry name" value="B-CAROTENE KETOLASE"/>
    <property type="match status" value="1"/>
</dbReference>
<dbReference type="AlphaFoldDB" id="A0A2N1PUA7"/>
<dbReference type="Proteomes" id="UP000233256">
    <property type="component" value="Unassembled WGS sequence"/>
</dbReference>
<dbReference type="Gene3D" id="3.50.50.60">
    <property type="entry name" value="FAD/NAD(P)-binding domain"/>
    <property type="match status" value="2"/>
</dbReference>
<gene>
    <name evidence="2" type="ORF">CVV64_00430</name>
</gene>
<dbReference type="GO" id="GO:0016491">
    <property type="term" value="F:oxidoreductase activity"/>
    <property type="evidence" value="ECO:0007669"/>
    <property type="project" value="InterPro"/>
</dbReference>
<dbReference type="SUPFAM" id="SSF51905">
    <property type="entry name" value="FAD/NAD(P)-binding domain"/>
    <property type="match status" value="1"/>
</dbReference>
<dbReference type="PANTHER" id="PTHR43734">
    <property type="entry name" value="PHYTOENE DESATURASE"/>
    <property type="match status" value="1"/>
</dbReference>
<protein>
    <submittedName>
        <fullName evidence="2">Phytoene dehydrogenase</fullName>
    </submittedName>
</protein>
<name>A0A2N1PUA7_9BACT</name>
<reference evidence="2 3" key="1">
    <citation type="journal article" date="2017" name="ISME J.">
        <title>Potential for microbial H2 and metal transformations associated with novel bacteria and archaea in deep terrestrial subsurface sediments.</title>
        <authorList>
            <person name="Hernsdorf A.W."/>
            <person name="Amano Y."/>
            <person name="Miyakawa K."/>
            <person name="Ise K."/>
            <person name="Suzuki Y."/>
            <person name="Anantharaman K."/>
            <person name="Probst A."/>
            <person name="Burstein D."/>
            <person name="Thomas B.C."/>
            <person name="Banfield J.F."/>
        </authorList>
    </citation>
    <scope>NUCLEOTIDE SEQUENCE [LARGE SCALE GENOMIC DNA]</scope>
    <source>
        <strain evidence="2">HGW-Wallbacteria-1</strain>
    </source>
</reference>
<evidence type="ECO:0000313" key="3">
    <source>
        <dbReference type="Proteomes" id="UP000233256"/>
    </source>
</evidence>
<accession>A0A2N1PUA7</accession>
<dbReference type="Pfam" id="PF01593">
    <property type="entry name" value="Amino_oxidase"/>
    <property type="match status" value="1"/>
</dbReference>
<sequence length="476" mass="53392">MYDISTFKAAQDSPGDLHPEYDIVVIGSGLGGLTAANRLAGLGYRVLILEQHFNLGGLATWFTRKGHIFDVSLHGFPFGMKKTCRKYWNRDIADRIVQLRNIRFDNPQFSLTTTFDTEDFTRIIIDQFGVAKETVDSFFETVSKMDFFDDQTRTTRDLFEEFFPGKPDVVRLLMEPITYANGSTLDDPAITYGIVFSNFMSKGVFTFEGGTDLFIHMLRDELIRNGVHIRTRTCVDSIDVQDGKISSVRSGNKVFKTRSVISNASLPNTIGKMVNPSHFSEGFMEKASKVRVNTSSCQVYIGIREGEEIDNIGDLFFTSTCPEFDSEAILSMDVTSRTFSFYYPYTRPGLDRYAVVASTNARFEDWAALSEDEYKAAKQKLIAETIDSLEKYLPGVREKIDYVEAATPRTFEHYTLHVKGSSFGTKFEGLEISMGLPDEIGGLFHTGSVAIIMSGWLGAANYGVIVSNKVDKYLEA</sequence>
<proteinExistence type="predicted"/>
<organism evidence="2 3">
    <name type="scientific">Candidatus Wallbacteria bacterium HGW-Wallbacteria-1</name>
    <dbReference type="NCBI Taxonomy" id="2013854"/>
    <lineage>
        <taxon>Bacteria</taxon>
        <taxon>Candidatus Walliibacteriota</taxon>
    </lineage>
</organism>
<evidence type="ECO:0000259" key="1">
    <source>
        <dbReference type="Pfam" id="PF01593"/>
    </source>
</evidence>
<dbReference type="InterPro" id="IPR036188">
    <property type="entry name" value="FAD/NAD-bd_sf"/>
</dbReference>
<evidence type="ECO:0000313" key="2">
    <source>
        <dbReference type="EMBL" id="PKK91927.1"/>
    </source>
</evidence>